<dbReference type="PROSITE" id="PS50143">
    <property type="entry name" value="BIR_REPEAT_2"/>
    <property type="match status" value="2"/>
</dbReference>
<dbReference type="EMBL" id="NCKV01009921">
    <property type="protein sequence ID" value="RWS22068.1"/>
    <property type="molecule type" value="Genomic_DNA"/>
</dbReference>
<evidence type="ECO:0000313" key="1">
    <source>
        <dbReference type="EMBL" id="RWS22068.1"/>
    </source>
</evidence>
<comment type="caution">
    <text evidence="1">The sequence shown here is derived from an EMBL/GenBank/DDBJ whole genome shotgun (WGS) entry which is preliminary data.</text>
</comment>
<organism evidence="1 2">
    <name type="scientific">Leptotrombidium deliense</name>
    <dbReference type="NCBI Taxonomy" id="299467"/>
    <lineage>
        <taxon>Eukaryota</taxon>
        <taxon>Metazoa</taxon>
        <taxon>Ecdysozoa</taxon>
        <taxon>Arthropoda</taxon>
        <taxon>Chelicerata</taxon>
        <taxon>Arachnida</taxon>
        <taxon>Acari</taxon>
        <taxon>Acariformes</taxon>
        <taxon>Trombidiformes</taxon>
        <taxon>Prostigmata</taxon>
        <taxon>Anystina</taxon>
        <taxon>Parasitengona</taxon>
        <taxon>Trombiculoidea</taxon>
        <taxon>Trombiculidae</taxon>
        <taxon>Leptotrombidium</taxon>
    </lineage>
</organism>
<dbReference type="PANTHER" id="PTHR10044">
    <property type="entry name" value="INHIBITOR OF APOPTOSIS"/>
    <property type="match status" value="1"/>
</dbReference>
<name>A0A443S3F2_9ACAR</name>
<protein>
    <submittedName>
        <fullName evidence="1">Baculoviral IAP repeat-containing protein 2-like protein</fullName>
    </submittedName>
</protein>
<dbReference type="GO" id="GO:0005634">
    <property type="term" value="C:nucleus"/>
    <property type="evidence" value="ECO:0007669"/>
    <property type="project" value="TreeGrafter"/>
</dbReference>
<dbReference type="CDD" id="cd00022">
    <property type="entry name" value="BIR"/>
    <property type="match status" value="1"/>
</dbReference>
<dbReference type="Proteomes" id="UP000288716">
    <property type="component" value="Unassembled WGS sequence"/>
</dbReference>
<dbReference type="GO" id="GO:0051726">
    <property type="term" value="P:regulation of cell cycle"/>
    <property type="evidence" value="ECO:0007669"/>
    <property type="project" value="TreeGrafter"/>
</dbReference>
<dbReference type="InterPro" id="IPR050784">
    <property type="entry name" value="IAP"/>
</dbReference>
<dbReference type="Pfam" id="PF00653">
    <property type="entry name" value="BIR"/>
    <property type="match status" value="2"/>
</dbReference>
<proteinExistence type="predicted"/>
<dbReference type="STRING" id="299467.A0A443S3F2"/>
<dbReference type="GO" id="GO:0005737">
    <property type="term" value="C:cytoplasm"/>
    <property type="evidence" value="ECO:0007669"/>
    <property type="project" value="TreeGrafter"/>
</dbReference>
<gene>
    <name evidence="1" type="ORF">B4U80_02773</name>
</gene>
<dbReference type="InterPro" id="IPR001370">
    <property type="entry name" value="BIR_rpt"/>
</dbReference>
<dbReference type="SUPFAM" id="SSF57924">
    <property type="entry name" value="Inhibitor of apoptosis (IAP) repeat"/>
    <property type="match status" value="2"/>
</dbReference>
<sequence>MSNKVFRHAILSFESVRENTFREFPSVTPAKSVLAKAGFYYTGYGTTAVCFSCGVSNSNWSTGKSAIELHQEISPQCAYINGYDVAIRSPRHPFGFKPIINEPKTFVPPSIQIDPNDGVVLFDDDTIASPPVQQSVGCFPEHFKAMTVPLTIFVRIDAPKNKEILDVRSYLIMMRNEKHRLETFDSGGWLHEKPSKEELAENGFFHLQIAEYTQCAFCLAVIHMWTDVDVADFHRETNEGCPFLKGDNVGNIAITKEPQLKDRFKCVHVVMIVRLTNELITARYAEKILK</sequence>
<evidence type="ECO:0000313" key="2">
    <source>
        <dbReference type="Proteomes" id="UP000288716"/>
    </source>
</evidence>
<dbReference type="AlphaFoldDB" id="A0A443S3F2"/>
<accession>A0A443S3F2</accession>
<dbReference type="Gene3D" id="1.10.1170.10">
    <property type="entry name" value="Inhibitor Of Apoptosis Protein (2mihbC-IAP-1), Chain A"/>
    <property type="match status" value="2"/>
</dbReference>
<dbReference type="OrthoDB" id="6499484at2759"/>
<keyword evidence="2" id="KW-1185">Reference proteome</keyword>
<dbReference type="VEuPathDB" id="VectorBase:LDEU009972"/>
<dbReference type="PANTHER" id="PTHR10044:SF139">
    <property type="entry name" value="DEATH-ASSOCIATED INHIBITOR OF APOPTOSIS 2"/>
    <property type="match status" value="1"/>
</dbReference>
<reference evidence="1 2" key="1">
    <citation type="journal article" date="2018" name="Gigascience">
        <title>Genomes of trombidid mites reveal novel predicted allergens and laterally-transferred genes associated with secondary metabolism.</title>
        <authorList>
            <person name="Dong X."/>
            <person name="Chaisiri K."/>
            <person name="Xia D."/>
            <person name="Armstrong S.D."/>
            <person name="Fang Y."/>
            <person name="Donnelly M.J."/>
            <person name="Kadowaki T."/>
            <person name="McGarry J.W."/>
            <person name="Darby A.C."/>
            <person name="Makepeace B.L."/>
        </authorList>
    </citation>
    <scope>NUCLEOTIDE SEQUENCE [LARGE SCALE GENOMIC DNA]</scope>
    <source>
        <strain evidence="1">UoL-UT</strain>
    </source>
</reference>
<dbReference type="SMART" id="SM00238">
    <property type="entry name" value="BIR"/>
    <property type="match status" value="2"/>
</dbReference>